<organism evidence="6 7">
    <name type="scientific">Brachionus calyciflorus</name>
    <dbReference type="NCBI Taxonomy" id="104777"/>
    <lineage>
        <taxon>Eukaryota</taxon>
        <taxon>Metazoa</taxon>
        <taxon>Spiralia</taxon>
        <taxon>Gnathifera</taxon>
        <taxon>Rotifera</taxon>
        <taxon>Eurotatoria</taxon>
        <taxon>Monogononta</taxon>
        <taxon>Pseudotrocha</taxon>
        <taxon>Ploima</taxon>
        <taxon>Brachionidae</taxon>
        <taxon>Brachionus</taxon>
    </lineage>
</organism>
<gene>
    <name evidence="6" type="ORF">OXX778_LOCUS16440</name>
</gene>
<dbReference type="Gene3D" id="4.10.1060.10">
    <property type="entry name" value="Zinc finger, RanBP2-type"/>
    <property type="match status" value="1"/>
</dbReference>
<dbReference type="Proteomes" id="UP000663879">
    <property type="component" value="Unassembled WGS sequence"/>
</dbReference>
<dbReference type="AlphaFoldDB" id="A0A814GV65"/>
<dbReference type="PROSITE" id="PS50199">
    <property type="entry name" value="ZF_RANBP2_2"/>
    <property type="match status" value="1"/>
</dbReference>
<dbReference type="SUPFAM" id="SSF90209">
    <property type="entry name" value="Ran binding protein zinc finger-like"/>
    <property type="match status" value="1"/>
</dbReference>
<proteinExistence type="predicted"/>
<sequence>MEGSVMVVKNILEDLIRKCFASQYFKTGDGLAREVGRNIRMPVKFETGEQTRDGCKGAENLAGWKWIPAIVQLWTKICIGNWSKSCGDHVERCMEVRRINYWHERQTNDTKQCLFCKKWVKMFELDDHLEECRWRDSVKCGLRIEKLEEDAHLNECETTVVSLIACPMCPQRLEAYELEHHWLICVGRKRRCKLCGEREDPGHNCFECPFCIEKKPVKYWVVFGRIGHFVCRGCSRRFERCDNASTVMVEEWQCEMCTYLNEDTFYECQICQTPKIRN</sequence>
<dbReference type="GO" id="GO:0008270">
    <property type="term" value="F:zinc ion binding"/>
    <property type="evidence" value="ECO:0007669"/>
    <property type="project" value="UniProtKB-KW"/>
</dbReference>
<evidence type="ECO:0000313" key="6">
    <source>
        <dbReference type="EMBL" id="CAF1001753.1"/>
    </source>
</evidence>
<keyword evidence="7" id="KW-1185">Reference proteome</keyword>
<dbReference type="InterPro" id="IPR001876">
    <property type="entry name" value="Znf_RanBP2"/>
</dbReference>
<dbReference type="EMBL" id="CAJNOC010003886">
    <property type="protein sequence ID" value="CAF1001753.1"/>
    <property type="molecule type" value="Genomic_DNA"/>
</dbReference>
<evidence type="ECO:0000256" key="1">
    <source>
        <dbReference type="ARBA" id="ARBA00022723"/>
    </source>
</evidence>
<accession>A0A814GV65</accession>
<dbReference type="OrthoDB" id="10212502at2759"/>
<evidence type="ECO:0000259" key="5">
    <source>
        <dbReference type="PROSITE" id="PS50199"/>
    </source>
</evidence>
<reference evidence="6" key="1">
    <citation type="submission" date="2021-02" db="EMBL/GenBank/DDBJ databases">
        <authorList>
            <person name="Nowell W R."/>
        </authorList>
    </citation>
    <scope>NUCLEOTIDE SEQUENCE</scope>
    <source>
        <strain evidence="6">Ploen Becks lab</strain>
    </source>
</reference>
<comment type="caution">
    <text evidence="6">The sequence shown here is derived from an EMBL/GenBank/DDBJ whole genome shotgun (WGS) entry which is preliminary data.</text>
</comment>
<keyword evidence="1" id="KW-0479">Metal-binding</keyword>
<evidence type="ECO:0000256" key="3">
    <source>
        <dbReference type="ARBA" id="ARBA00022833"/>
    </source>
</evidence>
<name>A0A814GV65_9BILA</name>
<dbReference type="InterPro" id="IPR036443">
    <property type="entry name" value="Znf_RanBP2_sf"/>
</dbReference>
<protein>
    <recommendedName>
        <fullName evidence="5">RanBP2-type domain-containing protein</fullName>
    </recommendedName>
</protein>
<evidence type="ECO:0000313" key="7">
    <source>
        <dbReference type="Proteomes" id="UP000663879"/>
    </source>
</evidence>
<keyword evidence="2 4" id="KW-0863">Zinc-finger</keyword>
<evidence type="ECO:0000256" key="4">
    <source>
        <dbReference type="PROSITE-ProRule" id="PRU00322"/>
    </source>
</evidence>
<dbReference type="SMART" id="SM00547">
    <property type="entry name" value="ZnF_RBZ"/>
    <property type="match status" value="1"/>
</dbReference>
<feature type="domain" description="RanBP2-type" evidence="5">
    <location>
        <begin position="248"/>
        <end position="277"/>
    </location>
</feature>
<evidence type="ECO:0000256" key="2">
    <source>
        <dbReference type="ARBA" id="ARBA00022771"/>
    </source>
</evidence>
<dbReference type="PROSITE" id="PS01358">
    <property type="entry name" value="ZF_RANBP2_1"/>
    <property type="match status" value="1"/>
</dbReference>
<keyword evidence="3" id="KW-0862">Zinc</keyword>